<accession>A0A9Q3D9C4</accession>
<protein>
    <submittedName>
        <fullName evidence="2">Uncharacterized protein</fullName>
    </submittedName>
</protein>
<feature type="transmembrane region" description="Helical" evidence="1">
    <location>
        <begin position="54"/>
        <end position="81"/>
    </location>
</feature>
<keyword evidence="1" id="KW-0812">Transmembrane</keyword>
<dbReference type="OrthoDB" id="3548492at2759"/>
<dbReference type="EMBL" id="AVOT02013530">
    <property type="protein sequence ID" value="MBW0496281.1"/>
    <property type="molecule type" value="Genomic_DNA"/>
</dbReference>
<organism evidence="2 3">
    <name type="scientific">Austropuccinia psidii MF-1</name>
    <dbReference type="NCBI Taxonomy" id="1389203"/>
    <lineage>
        <taxon>Eukaryota</taxon>
        <taxon>Fungi</taxon>
        <taxon>Dikarya</taxon>
        <taxon>Basidiomycota</taxon>
        <taxon>Pucciniomycotina</taxon>
        <taxon>Pucciniomycetes</taxon>
        <taxon>Pucciniales</taxon>
        <taxon>Sphaerophragmiaceae</taxon>
        <taxon>Austropuccinia</taxon>
    </lineage>
</organism>
<keyword evidence="1" id="KW-0472">Membrane</keyword>
<evidence type="ECO:0000313" key="2">
    <source>
        <dbReference type="EMBL" id="MBW0496281.1"/>
    </source>
</evidence>
<proteinExistence type="predicted"/>
<name>A0A9Q3D9C4_9BASI</name>
<reference evidence="2" key="1">
    <citation type="submission" date="2021-03" db="EMBL/GenBank/DDBJ databases">
        <title>Draft genome sequence of rust myrtle Austropuccinia psidii MF-1, a brazilian biotype.</title>
        <authorList>
            <person name="Quecine M.C."/>
            <person name="Pachon D.M.R."/>
            <person name="Bonatelli M.L."/>
            <person name="Correr F.H."/>
            <person name="Franceschini L.M."/>
            <person name="Leite T.F."/>
            <person name="Margarido G.R.A."/>
            <person name="Almeida C.A."/>
            <person name="Ferrarezi J.A."/>
            <person name="Labate C.A."/>
        </authorList>
    </citation>
    <scope>NUCLEOTIDE SEQUENCE</scope>
    <source>
        <strain evidence="2">MF-1</strain>
    </source>
</reference>
<comment type="caution">
    <text evidence="2">The sequence shown here is derived from an EMBL/GenBank/DDBJ whole genome shotgun (WGS) entry which is preliminary data.</text>
</comment>
<keyword evidence="3" id="KW-1185">Reference proteome</keyword>
<dbReference type="AlphaFoldDB" id="A0A9Q3D9C4"/>
<feature type="transmembrane region" description="Helical" evidence="1">
    <location>
        <begin position="126"/>
        <end position="148"/>
    </location>
</feature>
<evidence type="ECO:0000313" key="3">
    <source>
        <dbReference type="Proteomes" id="UP000765509"/>
    </source>
</evidence>
<gene>
    <name evidence="2" type="ORF">O181_035996</name>
</gene>
<feature type="transmembrane region" description="Helical" evidence="1">
    <location>
        <begin position="102"/>
        <end position="120"/>
    </location>
</feature>
<dbReference type="Proteomes" id="UP000765509">
    <property type="component" value="Unassembled WGS sequence"/>
</dbReference>
<evidence type="ECO:0000256" key="1">
    <source>
        <dbReference type="SAM" id="Phobius"/>
    </source>
</evidence>
<keyword evidence="1" id="KW-1133">Transmembrane helix</keyword>
<sequence length="324" mass="36476">MDEGQNGCFIVYTGRMPNRTQFVNFVLAIPKDQNPYVIVKDYLVTLIVPSVPKWYSLLLGLNLSLLALAILQSSFILYVLITTRQLTLISATPLGLWKVDTISSTAILSWIYSFCISSVITKNLNYLNWVFLTGHLSLMLVYMPILLVSLRDLKQKAKVITKNLAISSHLSHDEWDKACLLIKSAKAALTFRSWAIFLEQISWWPSIIWSRVGLRYGEAFVSNPNTFWIAKLVTLTFPVASLNFNLFILAVFTKDNFLNPTTIMPLYKADQLNQGIHGHIAGMPDAGASIQTIAMFLGIPPTTIHDTVRRFQEQGHLENLPIDG</sequence>